<keyword evidence="5" id="KW-0285">Flavoprotein</keyword>
<evidence type="ECO:0000256" key="8">
    <source>
        <dbReference type="ARBA" id="ARBA00022962"/>
    </source>
</evidence>
<dbReference type="NCBIfam" id="NF008730">
    <property type="entry name" value="PRK11750.1"/>
    <property type="match status" value="1"/>
</dbReference>
<keyword evidence="7" id="KW-0479">Metal-binding</keyword>
<dbReference type="EMBL" id="BIMW01000037">
    <property type="protein sequence ID" value="GCE92769.1"/>
    <property type="molecule type" value="Genomic_DNA"/>
</dbReference>
<evidence type="ECO:0000256" key="14">
    <source>
        <dbReference type="ARBA" id="ARBA00029440"/>
    </source>
</evidence>
<evidence type="ECO:0000256" key="1">
    <source>
        <dbReference type="ARBA" id="ARBA00001917"/>
    </source>
</evidence>
<keyword evidence="18" id="KW-1185">Reference proteome</keyword>
<dbReference type="PANTHER" id="PTHR11938">
    <property type="entry name" value="FAD NADPH DEHYDROGENASE/OXIDOREDUCTASE"/>
    <property type="match status" value="1"/>
</dbReference>
<dbReference type="Pfam" id="PF04898">
    <property type="entry name" value="Glu_syn_central"/>
    <property type="match status" value="1"/>
</dbReference>
<dbReference type="Pfam" id="PF01493">
    <property type="entry name" value="GXGXG"/>
    <property type="match status" value="1"/>
</dbReference>
<feature type="domain" description="Glutamine amidotransferase type-2" evidence="16">
    <location>
        <begin position="45"/>
        <end position="456"/>
    </location>
</feature>
<dbReference type="InterPro" id="IPR002932">
    <property type="entry name" value="Glu_synthdom"/>
</dbReference>
<dbReference type="PROSITE" id="PS51278">
    <property type="entry name" value="GATASE_TYPE_2"/>
    <property type="match status" value="1"/>
</dbReference>
<dbReference type="Pfam" id="PF00310">
    <property type="entry name" value="GATase_2"/>
    <property type="match status" value="1"/>
</dbReference>
<dbReference type="SUPFAM" id="SSF56235">
    <property type="entry name" value="N-terminal nucleophile aminohydrolases (Ntn hydrolases)"/>
    <property type="match status" value="1"/>
</dbReference>
<comment type="similarity">
    <text evidence="3">Belongs to the glutamate synthase family.</text>
</comment>
<keyword evidence="12" id="KW-0314">Glutamate biosynthesis</keyword>
<keyword evidence="9" id="KW-0560">Oxidoreductase</keyword>
<evidence type="ECO:0000256" key="15">
    <source>
        <dbReference type="SAM" id="MobiDB-lite"/>
    </source>
</evidence>
<evidence type="ECO:0000259" key="16">
    <source>
        <dbReference type="PROSITE" id="PS51278"/>
    </source>
</evidence>
<protein>
    <submittedName>
        <fullName evidence="17">Ferredoxin-dependent glutamate synthase</fullName>
    </submittedName>
</protein>
<keyword evidence="4" id="KW-0028">Amino-acid biosynthesis</keyword>
<dbReference type="CDD" id="cd00713">
    <property type="entry name" value="GltS"/>
    <property type="match status" value="1"/>
</dbReference>
<name>A0A5M3T5K5_LIMPL</name>
<dbReference type="CDD" id="cd00982">
    <property type="entry name" value="gltB_C"/>
    <property type="match status" value="1"/>
</dbReference>
<feature type="region of interest" description="Disordered" evidence="15">
    <location>
        <begin position="1550"/>
        <end position="1569"/>
    </location>
</feature>
<evidence type="ECO:0000256" key="12">
    <source>
        <dbReference type="ARBA" id="ARBA00023164"/>
    </source>
</evidence>
<dbReference type="InterPro" id="IPR029055">
    <property type="entry name" value="Ntn_hydrolases_N"/>
</dbReference>
<evidence type="ECO:0000256" key="11">
    <source>
        <dbReference type="ARBA" id="ARBA00023014"/>
    </source>
</evidence>
<dbReference type="Proteomes" id="UP000326169">
    <property type="component" value="Unassembled WGS sequence"/>
</dbReference>
<dbReference type="InterPro" id="IPR050711">
    <property type="entry name" value="ET-N_metabolism_enzyme"/>
</dbReference>
<dbReference type="InterPro" id="IPR036485">
    <property type="entry name" value="Glu_synth_asu_C_sf"/>
</dbReference>
<dbReference type="InterPro" id="IPR013785">
    <property type="entry name" value="Aldolase_TIM"/>
</dbReference>
<comment type="pathway">
    <text evidence="14">Amino-acid biosynthesis.</text>
</comment>
<evidence type="ECO:0000256" key="13">
    <source>
        <dbReference type="ARBA" id="ARBA00023291"/>
    </source>
</evidence>
<evidence type="ECO:0000256" key="9">
    <source>
        <dbReference type="ARBA" id="ARBA00023002"/>
    </source>
</evidence>
<evidence type="ECO:0000256" key="6">
    <source>
        <dbReference type="ARBA" id="ARBA00022643"/>
    </source>
</evidence>
<dbReference type="SUPFAM" id="SSF51395">
    <property type="entry name" value="FMN-linked oxidoreductases"/>
    <property type="match status" value="1"/>
</dbReference>
<organism evidence="17 18">
    <name type="scientific">Limnospira platensis NIES-46</name>
    <dbReference type="NCBI Taxonomy" id="1236695"/>
    <lineage>
        <taxon>Bacteria</taxon>
        <taxon>Bacillati</taxon>
        <taxon>Cyanobacteriota</taxon>
        <taxon>Cyanophyceae</taxon>
        <taxon>Oscillatoriophycideae</taxon>
        <taxon>Oscillatoriales</taxon>
        <taxon>Sirenicapillariaceae</taxon>
        <taxon>Limnospira</taxon>
    </lineage>
</organism>
<reference evidence="17 18" key="1">
    <citation type="journal article" date="2019" name="J Genomics">
        <title>The Draft Genome of a Hydrogen-producing Cyanobacterium, Arthrospira platensis NIES-46.</title>
        <authorList>
            <person name="Suzuki S."/>
            <person name="Yamaguchi H."/>
            <person name="Kawachi M."/>
        </authorList>
    </citation>
    <scope>NUCLEOTIDE SEQUENCE [LARGE SCALE GENOMIC DNA]</scope>
    <source>
        <strain evidence="17 18">NIES-46</strain>
    </source>
</reference>
<dbReference type="Pfam" id="PF01645">
    <property type="entry name" value="Glu_synthase"/>
    <property type="match status" value="1"/>
</dbReference>
<evidence type="ECO:0000256" key="3">
    <source>
        <dbReference type="ARBA" id="ARBA00009716"/>
    </source>
</evidence>
<keyword evidence="6" id="KW-0288">FMN</keyword>
<evidence type="ECO:0000256" key="7">
    <source>
        <dbReference type="ARBA" id="ARBA00022723"/>
    </source>
</evidence>
<comment type="cofactor">
    <cofactor evidence="2">
        <name>[3Fe-4S] cluster</name>
        <dbReference type="ChEBI" id="CHEBI:21137"/>
    </cofactor>
</comment>
<evidence type="ECO:0000256" key="2">
    <source>
        <dbReference type="ARBA" id="ARBA00001927"/>
    </source>
</evidence>
<gene>
    <name evidence="17" type="primary">glsF</name>
    <name evidence="17" type="ORF">NIES46_08100</name>
</gene>
<sequence>MDRKETNFNPHQPPTLKVRRLSNQGNSLGTPYAGPRWLVEERDACGVGFIADLNGKANHSIIEKALKALGCLEHRGGCSADYDSGDGAGVMTTIPWKILQAEGYAVSPEGDYGVGMIFLPQAGSSGNGSPNQEVAEADGKQQLARDTIAKVLESENLNLIGWRVVPVRPEVLGPMAAANQPCIEQLIVSSKTGLVGDDLERQLYLARRQCGVALEKEGLVWGQDIYICSWSCRTIVYKGMVRSAVLGEFYRDLQNPDYESQFAVYHRRFSTNTMPRWPLAQPMRLLGHNGEINTLLGNINWMRAREGILSHPVWGDRLWDLKPFVDANNSDSANLDNVMELLVRTGREPSESLMIMVPEAYQNQPLLKDYPEITDFYEFHSGVQEAWDGPALLVFSDGKQVGACLDRNGLRPARYCITKGGLIIVGSEAGVVQVEESEIIEKGRLGPGQMIAVNLEESEILKNWDIKRKVAGKCNYGEWLRKYRQDLERQPFVGTENPPLPDLAIQKAFGYGSEDVEMVIADMASLGKEPTFCMGDDIPLAVISEQPHLLYDYFKQRFAQVTNPPIDPLRERIVMSLEMRLGERGNLLDPKPEDARMLKISSPVLNEAELQKLADSGLKAVGLSTLYPVATGPDGLRLAVEALCEKAIAAVAQGAKILILSDRHSESQSPLNGENTYIPPLLAVGAVHHYLIESGDRLKCSLVVDTAQCWSTHHFACLIGYGASAICPYLALATVRQWWSEPKTQIQMEKGKMPPLTMVQAQENYRAAVEGGLLKILSKMGISLLSSYQGAQIFEAIGIGEDLLNLGFKGTTSRIGGLTVAELAMEVGQFHAKAFPEMQGKKLENYGFVNYFKRGEYHGNSPELAKLLHQAVRGEGADHYSTYQAYLQERPVAALRDLLDFQSDRSPISIDEVEPITDIVSRFCTGGMSLGALSPEAHETLAIAMNRLGGKSNSGEGGEDPTRFKPLDDVADDGISPSRPYLRGLQNGDSCSSAIKQVASGRFGVTPEYLMNAQSIEIKVAQGAKPGEGGQLPGKKVSPYIAMLRRSKPGVTLISPPPHHDIYSIEDLAQLIFDLHQINPGAQVSVKLVAEIGIGTIAAGVAKANADYIQISGHDGGTGASPLSSIKHAGAPWELGLTEVHRVLMENKLRDRVRLRVDGGLKSGWDVVMGALMGAEEFGFGTIAMISEGCIMARICHTNGCPVGVTTQREDLRKRFPGTPDHVVNFFHFVAEEVRSLLARLGYRSLTDLMGRSDLLRMRDVPLAKTKGLDLGVLMQQPVAPGNDWLHHEPVHSNGAVLDDSILADQEISNAISHQSKVAKTLDIVNTDRTVGARIAGKIASMYGNSGFSGEIALSFKGSAGQSFGAFNLPGMILTLHGEANDYVGKGMHGGELIIKPSDDSTLAAFENVIIGNTCLYGATGGTLFARGQAGERFAVRNSMGRAVIEGAGDHCCEYMTGGVVVVLGKVGRNVGAGMTGGIAYFLDPGGSFPDCVNGEIVRIQRVCTAAGEAQLRGLIQDHCDRTGSTLAASVLANWSEFLPKFWQVVPPSEENTPEVSSAASNQKVAVEQ</sequence>
<dbReference type="CDD" id="cd02808">
    <property type="entry name" value="GltS_FMN"/>
    <property type="match status" value="1"/>
</dbReference>
<dbReference type="InterPro" id="IPR002489">
    <property type="entry name" value="Glu_synth_asu_C"/>
</dbReference>
<dbReference type="InterPro" id="IPR006982">
    <property type="entry name" value="Glu_synth_centr_N"/>
</dbReference>
<accession>A0A5M3T5K5</accession>
<keyword evidence="8" id="KW-0315">Glutamine amidotransferase</keyword>
<dbReference type="Gene3D" id="2.160.20.60">
    <property type="entry name" value="Glutamate synthase, alpha subunit, C-terminal domain"/>
    <property type="match status" value="1"/>
</dbReference>
<dbReference type="SUPFAM" id="SSF69336">
    <property type="entry name" value="Alpha subunit of glutamate synthase, C-terminal domain"/>
    <property type="match status" value="1"/>
</dbReference>
<comment type="caution">
    <text evidence="17">The sequence shown here is derived from an EMBL/GenBank/DDBJ whole genome shotgun (WGS) entry which is preliminary data.</text>
</comment>
<evidence type="ECO:0000313" key="17">
    <source>
        <dbReference type="EMBL" id="GCE92769.1"/>
    </source>
</evidence>
<evidence type="ECO:0000313" key="18">
    <source>
        <dbReference type="Proteomes" id="UP000326169"/>
    </source>
</evidence>
<evidence type="ECO:0000256" key="4">
    <source>
        <dbReference type="ARBA" id="ARBA00022605"/>
    </source>
</evidence>
<keyword evidence="13" id="KW-0003">3Fe-4S</keyword>
<comment type="cofactor">
    <cofactor evidence="1">
        <name>FMN</name>
        <dbReference type="ChEBI" id="CHEBI:58210"/>
    </cofactor>
</comment>
<proteinExistence type="inferred from homology"/>
<dbReference type="Gene3D" id="3.20.20.70">
    <property type="entry name" value="Aldolase class I"/>
    <property type="match status" value="2"/>
</dbReference>
<dbReference type="RefSeq" id="WP_014276035.1">
    <property type="nucleotide sequence ID" value="NZ_BIMW01000037.1"/>
</dbReference>
<keyword evidence="10" id="KW-0408">Iron</keyword>
<dbReference type="InterPro" id="IPR017932">
    <property type="entry name" value="GATase_2_dom"/>
</dbReference>
<evidence type="ECO:0000256" key="10">
    <source>
        <dbReference type="ARBA" id="ARBA00023004"/>
    </source>
</evidence>
<dbReference type="PANTHER" id="PTHR11938:SF133">
    <property type="entry name" value="GLUTAMATE SYNTHASE (NADH)"/>
    <property type="match status" value="1"/>
</dbReference>
<dbReference type="GeneID" id="301681731"/>
<evidence type="ECO:0000256" key="5">
    <source>
        <dbReference type="ARBA" id="ARBA00022630"/>
    </source>
</evidence>
<dbReference type="Gene3D" id="3.60.20.10">
    <property type="entry name" value="Glutamine Phosphoribosylpyrophosphate, subunit 1, domain 1"/>
    <property type="match status" value="1"/>
</dbReference>
<keyword evidence="11" id="KW-0411">Iron-sulfur</keyword>